<dbReference type="SUPFAM" id="SSF53335">
    <property type="entry name" value="S-adenosyl-L-methionine-dependent methyltransferases"/>
    <property type="match status" value="1"/>
</dbReference>
<dbReference type="CDD" id="cd02440">
    <property type="entry name" value="AdoMet_MTases"/>
    <property type="match status" value="1"/>
</dbReference>
<dbReference type="EC" id="2.1.1.77" evidence="7"/>
<comment type="function">
    <text evidence="7">Catalyzes the methyl esterification of L-isoaspartyl residues in peptides and proteins that result from spontaneous decomposition of normal L-aspartyl and L-asparaginyl residues. It plays a role in the repair and/or degradation of damaged proteins.</text>
</comment>
<evidence type="ECO:0000256" key="7">
    <source>
        <dbReference type="HAMAP-Rule" id="MF_00090"/>
    </source>
</evidence>
<dbReference type="Proteomes" id="UP001302494">
    <property type="component" value="Chromosome"/>
</dbReference>
<dbReference type="Pfam" id="PF01135">
    <property type="entry name" value="PCMT"/>
    <property type="match status" value="1"/>
</dbReference>
<keyword evidence="3 7" id="KW-0963">Cytoplasm</keyword>
<dbReference type="FunFam" id="3.40.50.150:FF:000010">
    <property type="entry name" value="Protein-L-isoaspartate O-methyltransferase"/>
    <property type="match status" value="1"/>
</dbReference>
<protein>
    <recommendedName>
        <fullName evidence="7">Protein-L-isoaspartate O-methyltransferase</fullName>
        <ecNumber evidence="7">2.1.1.77</ecNumber>
    </recommendedName>
    <alternativeName>
        <fullName evidence="7">L-isoaspartyl protein carboxyl methyltransferase</fullName>
    </alternativeName>
    <alternativeName>
        <fullName evidence="7">Protein L-isoaspartyl methyltransferase</fullName>
    </alternativeName>
    <alternativeName>
        <fullName evidence="7">Protein-beta-aspartate methyltransferase</fullName>
        <shortName evidence="7">PIMT</shortName>
    </alternativeName>
</protein>
<dbReference type="InterPro" id="IPR029063">
    <property type="entry name" value="SAM-dependent_MTases_sf"/>
</dbReference>
<dbReference type="KEGG" id="nneo:PQG83_00575"/>
<dbReference type="HAMAP" id="MF_00090">
    <property type="entry name" value="PIMT"/>
    <property type="match status" value="1"/>
</dbReference>
<dbReference type="InterPro" id="IPR000682">
    <property type="entry name" value="PCMT"/>
</dbReference>
<evidence type="ECO:0000256" key="2">
    <source>
        <dbReference type="ARBA" id="ARBA00005369"/>
    </source>
</evidence>
<proteinExistence type="inferred from homology"/>
<gene>
    <name evidence="7" type="primary">pcm</name>
    <name evidence="8" type="ORF">PQG83_00575</name>
</gene>
<dbReference type="RefSeq" id="WP_312745516.1">
    <property type="nucleotide sequence ID" value="NZ_CP116968.1"/>
</dbReference>
<comment type="catalytic activity">
    <reaction evidence="7">
        <text>[protein]-L-isoaspartate + S-adenosyl-L-methionine = [protein]-L-isoaspartate alpha-methyl ester + S-adenosyl-L-homocysteine</text>
        <dbReference type="Rhea" id="RHEA:12705"/>
        <dbReference type="Rhea" id="RHEA-COMP:12143"/>
        <dbReference type="Rhea" id="RHEA-COMP:12144"/>
        <dbReference type="ChEBI" id="CHEBI:57856"/>
        <dbReference type="ChEBI" id="CHEBI:59789"/>
        <dbReference type="ChEBI" id="CHEBI:90596"/>
        <dbReference type="ChEBI" id="CHEBI:90598"/>
        <dbReference type="EC" id="2.1.1.77"/>
    </reaction>
</comment>
<evidence type="ECO:0000256" key="4">
    <source>
        <dbReference type="ARBA" id="ARBA00022603"/>
    </source>
</evidence>
<dbReference type="PANTHER" id="PTHR11579:SF0">
    <property type="entry name" value="PROTEIN-L-ISOASPARTATE(D-ASPARTATE) O-METHYLTRANSFERASE"/>
    <property type="match status" value="1"/>
</dbReference>
<evidence type="ECO:0000256" key="1">
    <source>
        <dbReference type="ARBA" id="ARBA00004496"/>
    </source>
</evidence>
<sequence>MTQQNNHSRQVERDSMVDTQIVAGGVTDPTVVAAMRRVPRHRFMPESHAEDAYGDFPLSIGYGQTISQPFIVAYMTQTLKLKPEEKVLEIGTGSGYQAAILAELVSKVFTIEIVEPLAVEAKKTLAELGYDNVIVRAGDGYQGWPDESPFDAIILTAAPNHIPEPLLEQLAIGGRLIVPVGDYPQRLLLIRRTEEGYQETELLPVVFVPMTGEALTNPPATEP</sequence>
<dbReference type="GO" id="GO:0005737">
    <property type="term" value="C:cytoplasm"/>
    <property type="evidence" value="ECO:0007669"/>
    <property type="project" value="UniProtKB-SubCell"/>
</dbReference>
<comment type="subcellular location">
    <subcellularLocation>
        <location evidence="1 7">Cytoplasm</location>
    </subcellularLocation>
</comment>
<evidence type="ECO:0000256" key="5">
    <source>
        <dbReference type="ARBA" id="ARBA00022679"/>
    </source>
</evidence>
<reference evidence="8 9" key="1">
    <citation type="submission" date="2023-01" db="EMBL/GenBank/DDBJ databases">
        <title>Cultivation and genomic characterization of new, ubiquitous marine nitrite-oxidizing bacteria from the Nitrospirales.</title>
        <authorList>
            <person name="Mueller A.J."/>
            <person name="Daebeler A."/>
            <person name="Herbold C.W."/>
            <person name="Kirkegaard R.H."/>
            <person name="Daims H."/>
        </authorList>
    </citation>
    <scope>NUCLEOTIDE SEQUENCE [LARGE SCALE GENOMIC DNA]</scope>
    <source>
        <strain evidence="8 9">DK</strain>
    </source>
</reference>
<dbReference type="NCBIfam" id="NF001453">
    <property type="entry name" value="PRK00312.1"/>
    <property type="match status" value="1"/>
</dbReference>
<dbReference type="GO" id="GO:0032259">
    <property type="term" value="P:methylation"/>
    <property type="evidence" value="ECO:0007669"/>
    <property type="project" value="UniProtKB-KW"/>
</dbReference>
<keyword evidence="9" id="KW-1185">Reference proteome</keyword>
<dbReference type="Gene3D" id="3.40.50.150">
    <property type="entry name" value="Vaccinia Virus protein VP39"/>
    <property type="match status" value="1"/>
</dbReference>
<dbReference type="EMBL" id="CP116968">
    <property type="protein sequence ID" value="WNM62272.1"/>
    <property type="molecule type" value="Genomic_DNA"/>
</dbReference>
<keyword evidence="5 7" id="KW-0808">Transferase</keyword>
<evidence type="ECO:0000256" key="6">
    <source>
        <dbReference type="ARBA" id="ARBA00022691"/>
    </source>
</evidence>
<evidence type="ECO:0000313" key="8">
    <source>
        <dbReference type="EMBL" id="WNM62272.1"/>
    </source>
</evidence>
<keyword evidence="4 7" id="KW-0489">Methyltransferase</keyword>
<comment type="similarity">
    <text evidence="2 7">Belongs to the methyltransferase superfamily. L-isoaspartyl/D-aspartyl protein methyltransferase family.</text>
</comment>
<dbReference type="GO" id="GO:0004719">
    <property type="term" value="F:protein-L-isoaspartate (D-aspartate) O-methyltransferase activity"/>
    <property type="evidence" value="ECO:0007669"/>
    <property type="project" value="UniProtKB-UniRule"/>
</dbReference>
<dbReference type="PANTHER" id="PTHR11579">
    <property type="entry name" value="PROTEIN-L-ISOASPARTATE O-METHYLTRANSFERASE"/>
    <property type="match status" value="1"/>
</dbReference>
<organism evidence="8 9">
    <name type="scientific">Candidatus Nitrospira neomarina</name>
    <dbReference type="NCBI Taxonomy" id="3020899"/>
    <lineage>
        <taxon>Bacteria</taxon>
        <taxon>Pseudomonadati</taxon>
        <taxon>Nitrospirota</taxon>
        <taxon>Nitrospiria</taxon>
        <taxon>Nitrospirales</taxon>
        <taxon>Nitrospiraceae</taxon>
        <taxon>Nitrospira</taxon>
    </lineage>
</organism>
<name>A0AA96GJ49_9BACT</name>
<dbReference type="GO" id="GO:0030091">
    <property type="term" value="P:protein repair"/>
    <property type="evidence" value="ECO:0007669"/>
    <property type="project" value="UniProtKB-UniRule"/>
</dbReference>
<accession>A0AA96GJ49</accession>
<keyword evidence="6 7" id="KW-0949">S-adenosyl-L-methionine</keyword>
<dbReference type="AlphaFoldDB" id="A0AA96GJ49"/>
<evidence type="ECO:0000256" key="3">
    <source>
        <dbReference type="ARBA" id="ARBA00022490"/>
    </source>
</evidence>
<feature type="active site" evidence="7">
    <location>
        <position position="67"/>
    </location>
</feature>
<dbReference type="NCBIfam" id="TIGR00080">
    <property type="entry name" value="pimt"/>
    <property type="match status" value="1"/>
</dbReference>
<dbReference type="PROSITE" id="PS01279">
    <property type="entry name" value="PCMT"/>
    <property type="match status" value="1"/>
</dbReference>
<evidence type="ECO:0000313" key="9">
    <source>
        <dbReference type="Proteomes" id="UP001302494"/>
    </source>
</evidence>